<dbReference type="AlphaFoldDB" id="A0A2S9QD02"/>
<keyword evidence="3" id="KW-1185">Reference proteome</keyword>
<dbReference type="PANTHER" id="PTHR43415:SF3">
    <property type="entry name" value="GNAT-FAMILY ACETYLTRANSFERASE"/>
    <property type="match status" value="1"/>
</dbReference>
<dbReference type="InterPro" id="IPR016181">
    <property type="entry name" value="Acyl_CoA_acyltransferase"/>
</dbReference>
<reference evidence="2 3" key="1">
    <citation type="submission" date="2018-02" db="EMBL/GenBank/DDBJ databases">
        <title>Whole genome sequencing of endophytic bacterium.</title>
        <authorList>
            <person name="Eedara R."/>
            <person name="Podile A.R."/>
        </authorList>
    </citation>
    <scope>NUCLEOTIDE SEQUENCE [LARGE SCALE GENOMIC DNA]</scope>
    <source>
        <strain evidence="2 3">RP1T</strain>
    </source>
</reference>
<dbReference type="SUPFAM" id="SSF55729">
    <property type="entry name" value="Acyl-CoA N-acyltransferases (Nat)"/>
    <property type="match status" value="1"/>
</dbReference>
<protein>
    <submittedName>
        <fullName evidence="2">GNAT family N-acetyltransferase</fullName>
    </submittedName>
</protein>
<dbReference type="CDD" id="cd04301">
    <property type="entry name" value="NAT_SF"/>
    <property type="match status" value="1"/>
</dbReference>
<dbReference type="Gene3D" id="3.40.630.30">
    <property type="match status" value="1"/>
</dbReference>
<proteinExistence type="predicted"/>
<keyword evidence="2" id="KW-0808">Transferase</keyword>
<feature type="domain" description="N-acetyltransferase" evidence="1">
    <location>
        <begin position="37"/>
        <end position="199"/>
    </location>
</feature>
<dbReference type="Pfam" id="PF00583">
    <property type="entry name" value="Acetyltransf_1"/>
    <property type="match status" value="1"/>
</dbReference>
<organism evidence="2 3">
    <name type="scientific">Labrys okinawensis</name>
    <dbReference type="NCBI Taxonomy" id="346911"/>
    <lineage>
        <taxon>Bacteria</taxon>
        <taxon>Pseudomonadati</taxon>
        <taxon>Pseudomonadota</taxon>
        <taxon>Alphaproteobacteria</taxon>
        <taxon>Hyphomicrobiales</taxon>
        <taxon>Xanthobacteraceae</taxon>
        <taxon>Labrys</taxon>
    </lineage>
</organism>
<dbReference type="OrthoDB" id="8371816at2"/>
<evidence type="ECO:0000313" key="3">
    <source>
        <dbReference type="Proteomes" id="UP000237682"/>
    </source>
</evidence>
<evidence type="ECO:0000313" key="2">
    <source>
        <dbReference type="EMBL" id="PRH87228.1"/>
    </source>
</evidence>
<accession>A0A2S9QD02</accession>
<dbReference type="PANTHER" id="PTHR43415">
    <property type="entry name" value="SPERMIDINE N(1)-ACETYLTRANSFERASE"/>
    <property type="match status" value="1"/>
</dbReference>
<dbReference type="GO" id="GO:0016747">
    <property type="term" value="F:acyltransferase activity, transferring groups other than amino-acyl groups"/>
    <property type="evidence" value="ECO:0007669"/>
    <property type="project" value="InterPro"/>
</dbReference>
<name>A0A2S9QD02_9HYPH</name>
<gene>
    <name evidence="2" type="ORF">C5L14_11365</name>
</gene>
<dbReference type="InterPro" id="IPR000182">
    <property type="entry name" value="GNAT_dom"/>
</dbReference>
<comment type="caution">
    <text evidence="2">The sequence shown here is derived from an EMBL/GenBank/DDBJ whole genome shotgun (WGS) entry which is preliminary data.</text>
</comment>
<sequence>MCSWQCHRTAAYSSGTFDHLLPGKHSRADRNATLKHVSLRSPEESDFEFLASLRRDSALQALLLNVVASTDDGAVAEWLERRKTDPNGCFMVIADSETDEPIGFAQITNIHHRNRHGFAGIVIAQNAQGKGLGRIAMESLVAMAKEKHHLEKILLEVRADNLVARSLYQSIGFRTVGTLRSHFRTEDNMYDVVLMEKQL</sequence>
<dbReference type="PROSITE" id="PS51186">
    <property type="entry name" value="GNAT"/>
    <property type="match status" value="1"/>
</dbReference>
<evidence type="ECO:0000259" key="1">
    <source>
        <dbReference type="PROSITE" id="PS51186"/>
    </source>
</evidence>
<dbReference type="EMBL" id="PUEJ01000004">
    <property type="protein sequence ID" value="PRH87228.1"/>
    <property type="molecule type" value="Genomic_DNA"/>
</dbReference>
<dbReference type="Proteomes" id="UP000237682">
    <property type="component" value="Unassembled WGS sequence"/>
</dbReference>